<dbReference type="EC" id="3.1.13.-" evidence="6"/>
<evidence type="ECO:0000313" key="7">
    <source>
        <dbReference type="Proteomes" id="UP001224775"/>
    </source>
</evidence>
<dbReference type="Gene3D" id="3.20.20.140">
    <property type="entry name" value="Metal-dependent hydrolases"/>
    <property type="match status" value="1"/>
</dbReference>
<dbReference type="InterPro" id="IPR032466">
    <property type="entry name" value="Metal_Hydrolase"/>
</dbReference>
<evidence type="ECO:0000256" key="1">
    <source>
        <dbReference type="ARBA" id="ARBA00009275"/>
    </source>
</evidence>
<dbReference type="EMBL" id="JATAAI010000035">
    <property type="protein sequence ID" value="KAK1735062.1"/>
    <property type="molecule type" value="Genomic_DNA"/>
</dbReference>
<keyword evidence="7" id="KW-1185">Reference proteome</keyword>
<dbReference type="InterPro" id="IPR001130">
    <property type="entry name" value="TatD-like"/>
</dbReference>
<keyword evidence="2" id="KW-0540">Nuclease</keyword>
<comment type="similarity">
    <text evidence="1">Belongs to the metallo-dependent hydrolases superfamily. TatD-type hydrolase family.</text>
</comment>
<evidence type="ECO:0000256" key="3">
    <source>
        <dbReference type="ARBA" id="ARBA00022723"/>
    </source>
</evidence>
<feature type="compositionally biased region" description="Basic and acidic residues" evidence="5">
    <location>
        <begin position="19"/>
        <end position="31"/>
    </location>
</feature>
<evidence type="ECO:0000313" key="6">
    <source>
        <dbReference type="EMBL" id="KAK1735062.1"/>
    </source>
</evidence>
<feature type="compositionally biased region" description="Basic residues" evidence="5">
    <location>
        <begin position="40"/>
        <end position="54"/>
    </location>
</feature>
<reference evidence="6" key="1">
    <citation type="submission" date="2023-06" db="EMBL/GenBank/DDBJ databases">
        <title>Survivors Of The Sea: Transcriptome response of Skeletonema marinoi to long-term dormancy.</title>
        <authorList>
            <person name="Pinder M.I.M."/>
            <person name="Kourtchenko O."/>
            <person name="Robertson E.K."/>
            <person name="Larsson T."/>
            <person name="Maumus F."/>
            <person name="Osuna-Cruz C.M."/>
            <person name="Vancaester E."/>
            <person name="Stenow R."/>
            <person name="Vandepoele K."/>
            <person name="Ploug H."/>
            <person name="Bruchert V."/>
            <person name="Godhe A."/>
            <person name="Topel M."/>
        </authorList>
    </citation>
    <scope>NUCLEOTIDE SEQUENCE</scope>
    <source>
        <strain evidence="6">R05AC</strain>
    </source>
</reference>
<dbReference type="InterPro" id="IPR050891">
    <property type="entry name" value="TatD-type_Hydrolase"/>
</dbReference>
<comment type="caution">
    <text evidence="6">The sequence shown here is derived from an EMBL/GenBank/DDBJ whole genome shotgun (WGS) entry which is preliminary data.</text>
</comment>
<sequence length="568" mass="63272">MQMPKLAMAPLEVQSSWMDRTESEAETEVHASEACAAKTAKNKKQTNPKPKAKRQIIEVKSRLLQRKQAKNKMSSAGPNATAAASASAPTWANTSGPSRPAVEDHRGTADGGMDELLAPVSTLDEPVKETIMRDVRAVGAKLRAVLIPLDRNVSSVSVCVISFQTLYNRSVLLLTGSCVIDIVCQLWPLRSPFGYVGVLQEENVEASEGQRNVLNQLRDWDLWGPLNNLPPLTAVRRLTMTSTSEDLVDVDCNLLHNDLISMMDISSLDFDDIQAPLKILHHPSTRSIKAVISPSSSIEESEQTLSLLQNCTSRERNHMRIKTTVGVHPYSSEEEALTPENLDKLRSMLNDSNNNEIISCIGETGLDYSEGFPDKQYQLKWFKSQLDLAFEFGLPIFLHERLAFEDTLKCIDEAVERHEGQASPKIIVHCYTGTFLECIEYMNRGYYLSVSGFILKKGDDADEVRKCLREGIIPLERLMIETDAPYMGFAGNKDSFFEAEGDSFASLPSKKRKRLKSQYPNTPSSLQLVLEATCNQLNIGLNERCEEMISLDQLAASTTQAATDFFRL</sequence>
<dbReference type="CDD" id="cd01310">
    <property type="entry name" value="TatD_DNAse"/>
    <property type="match status" value="1"/>
</dbReference>
<feature type="region of interest" description="Disordered" evidence="5">
    <location>
        <begin position="1"/>
        <end position="114"/>
    </location>
</feature>
<gene>
    <name evidence="6" type="ORF">QTG54_014128</name>
</gene>
<dbReference type="PANTHER" id="PTHR10060:SF15">
    <property type="entry name" value="DEOXYRIBONUCLEASE TATDN1"/>
    <property type="match status" value="1"/>
</dbReference>
<dbReference type="PROSITE" id="PS01090">
    <property type="entry name" value="TATD_2"/>
    <property type="match status" value="1"/>
</dbReference>
<evidence type="ECO:0000256" key="5">
    <source>
        <dbReference type="SAM" id="MobiDB-lite"/>
    </source>
</evidence>
<accession>A0AAD8XWN0</accession>
<dbReference type="AlphaFoldDB" id="A0AAD8XWN0"/>
<dbReference type="InterPro" id="IPR018228">
    <property type="entry name" value="DNase_TatD-rel_CS"/>
</dbReference>
<dbReference type="GO" id="GO:0046872">
    <property type="term" value="F:metal ion binding"/>
    <property type="evidence" value="ECO:0007669"/>
    <property type="project" value="UniProtKB-KW"/>
</dbReference>
<proteinExistence type="inferred from homology"/>
<dbReference type="PANTHER" id="PTHR10060">
    <property type="entry name" value="TATD FAMILY DEOXYRIBONUCLEASE"/>
    <property type="match status" value="1"/>
</dbReference>
<keyword evidence="3" id="KW-0479">Metal-binding</keyword>
<evidence type="ECO:0000256" key="4">
    <source>
        <dbReference type="ARBA" id="ARBA00022801"/>
    </source>
</evidence>
<dbReference type="GO" id="GO:0005829">
    <property type="term" value="C:cytosol"/>
    <property type="evidence" value="ECO:0007669"/>
    <property type="project" value="TreeGrafter"/>
</dbReference>
<name>A0AAD8XWN0_9STRA</name>
<dbReference type="SUPFAM" id="SSF51556">
    <property type="entry name" value="Metallo-dependent hydrolases"/>
    <property type="match status" value="1"/>
</dbReference>
<feature type="compositionally biased region" description="Low complexity" evidence="5">
    <location>
        <begin position="74"/>
        <end position="95"/>
    </location>
</feature>
<dbReference type="Pfam" id="PF01026">
    <property type="entry name" value="TatD_DNase"/>
    <property type="match status" value="1"/>
</dbReference>
<keyword evidence="4 6" id="KW-0378">Hydrolase</keyword>
<evidence type="ECO:0000256" key="2">
    <source>
        <dbReference type="ARBA" id="ARBA00022722"/>
    </source>
</evidence>
<dbReference type="Proteomes" id="UP001224775">
    <property type="component" value="Unassembled WGS sequence"/>
</dbReference>
<dbReference type="GO" id="GO:0008310">
    <property type="term" value="F:single-stranded DNA 3'-5' DNA exonuclease activity"/>
    <property type="evidence" value="ECO:0007669"/>
    <property type="project" value="TreeGrafter"/>
</dbReference>
<protein>
    <submittedName>
        <fullName evidence="6">TatD family deoxyribonuclease</fullName>
        <ecNumber evidence="6">3.1.13.-</ecNumber>
    </submittedName>
</protein>
<organism evidence="6 7">
    <name type="scientific">Skeletonema marinoi</name>
    <dbReference type="NCBI Taxonomy" id="267567"/>
    <lineage>
        <taxon>Eukaryota</taxon>
        <taxon>Sar</taxon>
        <taxon>Stramenopiles</taxon>
        <taxon>Ochrophyta</taxon>
        <taxon>Bacillariophyta</taxon>
        <taxon>Coscinodiscophyceae</taxon>
        <taxon>Thalassiosirophycidae</taxon>
        <taxon>Thalassiosirales</taxon>
        <taxon>Skeletonemataceae</taxon>
        <taxon>Skeletonema</taxon>
        <taxon>Skeletonema marinoi-dohrnii complex</taxon>
    </lineage>
</organism>